<evidence type="ECO:0000256" key="1">
    <source>
        <dbReference type="ARBA" id="ARBA00038283"/>
    </source>
</evidence>
<reference evidence="3 4" key="1">
    <citation type="submission" date="2018-06" db="EMBL/GenBank/DDBJ databases">
        <title>Spirosoma sp. HMF3257 Genome sequencing and assembly.</title>
        <authorList>
            <person name="Kang H."/>
            <person name="Cha I."/>
            <person name="Kim H."/>
            <person name="Kang J."/>
            <person name="Joh K."/>
        </authorList>
    </citation>
    <scope>NUCLEOTIDE SEQUENCE [LARGE SCALE GENOMIC DNA]</scope>
    <source>
        <strain evidence="3 4">HMF3257</strain>
    </source>
</reference>
<dbReference type="GO" id="GO:0006270">
    <property type="term" value="P:DNA replication initiation"/>
    <property type="evidence" value="ECO:0007669"/>
    <property type="project" value="InterPro"/>
</dbReference>
<gene>
    <name evidence="3" type="ORF">HMF3257_39195</name>
</gene>
<evidence type="ECO:0000313" key="3">
    <source>
        <dbReference type="EMBL" id="RAI72930.1"/>
    </source>
</evidence>
<keyword evidence="4" id="KW-1185">Reference proteome</keyword>
<dbReference type="Pfam" id="PF01051">
    <property type="entry name" value="Rep3_N"/>
    <property type="match status" value="1"/>
</dbReference>
<dbReference type="GO" id="GO:0003887">
    <property type="term" value="F:DNA-directed DNA polymerase activity"/>
    <property type="evidence" value="ECO:0007669"/>
    <property type="project" value="InterPro"/>
</dbReference>
<accession>A0A327NCG4</accession>
<sequence length="187" mass="21922">MRCSQYAQYQTHCLSGLFQSQEHKFDYIVPFPRVRNTKLQGKRYLELLMLSDVVPAFVELGKRYTSYSLKLMLSLSSIYAQRMYEIIMMFYGRGQKVFTYEVSKLREALNYPPEHDYFDFKRKALLVAQQEMLQKVNLHFDFTPSKKVGKGVVELRFEVKSAQDLINDDVEADLLLAKTMQPHEVAP</sequence>
<dbReference type="SUPFAM" id="SSF46785">
    <property type="entry name" value="Winged helix' DNA-binding domain"/>
    <property type="match status" value="1"/>
</dbReference>
<organism evidence="3 4">
    <name type="scientific">Spirosoma telluris</name>
    <dbReference type="NCBI Taxonomy" id="2183553"/>
    <lineage>
        <taxon>Bacteria</taxon>
        <taxon>Pseudomonadati</taxon>
        <taxon>Bacteroidota</taxon>
        <taxon>Cytophagia</taxon>
        <taxon>Cytophagales</taxon>
        <taxon>Cytophagaceae</taxon>
        <taxon>Spirosoma</taxon>
    </lineage>
</organism>
<name>A0A327NCG4_9BACT</name>
<comment type="caution">
    <text evidence="3">The sequence shown here is derived from an EMBL/GenBank/DDBJ whole genome shotgun (WGS) entry which is preliminary data.</text>
</comment>
<evidence type="ECO:0000259" key="2">
    <source>
        <dbReference type="Pfam" id="PF01051"/>
    </source>
</evidence>
<dbReference type="EMBL" id="QLII01000004">
    <property type="protein sequence ID" value="RAI72930.1"/>
    <property type="molecule type" value="Genomic_DNA"/>
</dbReference>
<dbReference type="InterPro" id="IPR000525">
    <property type="entry name" value="Initiator_Rep_WH1"/>
</dbReference>
<evidence type="ECO:0000313" key="4">
    <source>
        <dbReference type="Proteomes" id="UP000249016"/>
    </source>
</evidence>
<comment type="similarity">
    <text evidence="1">Belongs to the initiator RepB protein family.</text>
</comment>
<dbReference type="Gene3D" id="1.10.10.10">
    <property type="entry name" value="Winged helix-like DNA-binding domain superfamily/Winged helix DNA-binding domain"/>
    <property type="match status" value="1"/>
</dbReference>
<proteinExistence type="inferred from homology"/>
<dbReference type="Pfam" id="PF21205">
    <property type="entry name" value="Rep3_C"/>
    <property type="match status" value="1"/>
</dbReference>
<dbReference type="AlphaFoldDB" id="A0A327NCG4"/>
<feature type="domain" description="Initiator Rep protein WH1" evidence="2">
    <location>
        <begin position="41"/>
        <end position="88"/>
    </location>
</feature>
<dbReference type="InterPro" id="IPR036388">
    <property type="entry name" value="WH-like_DNA-bd_sf"/>
</dbReference>
<protein>
    <recommendedName>
        <fullName evidence="2">Initiator Rep protein WH1 domain-containing protein</fullName>
    </recommendedName>
</protein>
<dbReference type="Proteomes" id="UP000249016">
    <property type="component" value="Unassembled WGS sequence"/>
</dbReference>
<dbReference type="InterPro" id="IPR036390">
    <property type="entry name" value="WH_DNA-bd_sf"/>
</dbReference>